<dbReference type="SUPFAM" id="SSF101386">
    <property type="entry name" value="all-alpha NTP pyrophosphatases"/>
    <property type="match status" value="1"/>
</dbReference>
<dbReference type="InterPro" id="IPR021130">
    <property type="entry name" value="PRib-ATP_PPHydrolase-like"/>
</dbReference>
<accession>A0A072NLC0</accession>
<sequence>MKVYNKLVRDHIPDIIKKDGKLPTTKILSDEEYKVELQKKAQEELNEYLQAATNKESIEELADLLEVVHALSTIHGYSLEELEKTRQQKATERGGFKEKILLVDVTDPSYYSC</sequence>
<organism evidence="1 2">
    <name type="scientific">Schinkia azotoformans MEV2011</name>
    <dbReference type="NCBI Taxonomy" id="1348973"/>
    <lineage>
        <taxon>Bacteria</taxon>
        <taxon>Bacillati</taxon>
        <taxon>Bacillota</taxon>
        <taxon>Bacilli</taxon>
        <taxon>Bacillales</taxon>
        <taxon>Bacillaceae</taxon>
        <taxon>Calidifontibacillus/Schinkia group</taxon>
        <taxon>Schinkia</taxon>
    </lineage>
</organism>
<evidence type="ECO:0000313" key="1">
    <source>
        <dbReference type="EMBL" id="KEF38479.1"/>
    </source>
</evidence>
<name>A0A072NLC0_SCHAZ</name>
<evidence type="ECO:0000313" key="2">
    <source>
        <dbReference type="Proteomes" id="UP000027936"/>
    </source>
</evidence>
<protein>
    <recommendedName>
        <fullName evidence="3">Phosphoribosyl-ATP pyrophosphohydrolase</fullName>
    </recommendedName>
</protein>
<dbReference type="OrthoDB" id="9813491at2"/>
<comment type="caution">
    <text evidence="1">The sequence shown here is derived from an EMBL/GenBank/DDBJ whole genome shotgun (WGS) entry which is preliminary data.</text>
</comment>
<dbReference type="Proteomes" id="UP000027936">
    <property type="component" value="Unassembled WGS sequence"/>
</dbReference>
<dbReference type="AlphaFoldDB" id="A0A072NLC0"/>
<dbReference type="InterPro" id="IPR038735">
    <property type="entry name" value="MSMEG_1276-like_NTP-PPase_dom"/>
</dbReference>
<proteinExistence type="predicted"/>
<dbReference type="Pfam" id="PF01503">
    <property type="entry name" value="PRA-PH"/>
    <property type="match status" value="1"/>
</dbReference>
<dbReference type="EMBL" id="JJRY01000007">
    <property type="protein sequence ID" value="KEF38479.1"/>
    <property type="molecule type" value="Genomic_DNA"/>
</dbReference>
<evidence type="ECO:0008006" key="3">
    <source>
        <dbReference type="Google" id="ProtNLM"/>
    </source>
</evidence>
<dbReference type="RefSeq" id="WP_035195472.1">
    <property type="nucleotide sequence ID" value="NZ_JJRY01000007.1"/>
</dbReference>
<gene>
    <name evidence="1" type="ORF">M670_02105</name>
</gene>
<dbReference type="CDD" id="cd11532">
    <property type="entry name" value="NTP-PPase_COG4997"/>
    <property type="match status" value="1"/>
</dbReference>
<dbReference type="PATRIC" id="fig|1348973.3.peg.2039"/>
<reference evidence="1 2" key="1">
    <citation type="submission" date="2014-04" db="EMBL/GenBank/DDBJ databases">
        <title>Draft genome sequence of Bacillus azotoformans MEV2011, a (co-) denitrifying strain unable to grow in the presence of oxygen.</title>
        <authorList>
            <person name="Nielsen M."/>
            <person name="Schreiber L."/>
            <person name="Finster K."/>
            <person name="Schramm A."/>
        </authorList>
    </citation>
    <scope>NUCLEOTIDE SEQUENCE [LARGE SCALE GENOMIC DNA]</scope>
    <source>
        <strain evidence="1 2">MEV2011</strain>
    </source>
</reference>